<evidence type="ECO:0000313" key="2">
    <source>
        <dbReference type="Proteomes" id="UP000886865"/>
    </source>
</evidence>
<dbReference type="AlphaFoldDB" id="A0A9D1FI18"/>
<comment type="caution">
    <text evidence="1">The sequence shown here is derived from an EMBL/GenBank/DDBJ whole genome shotgun (WGS) entry which is preliminary data.</text>
</comment>
<gene>
    <name evidence="1" type="ORF">IAA86_04330</name>
</gene>
<proteinExistence type="predicted"/>
<organism evidence="1 2">
    <name type="scientific">Candidatus Galligastranaerophilus intestinavium</name>
    <dbReference type="NCBI Taxonomy" id="2840836"/>
    <lineage>
        <taxon>Bacteria</taxon>
        <taxon>Candidatus Galligastranaerophilus</taxon>
    </lineage>
</organism>
<dbReference type="Proteomes" id="UP000886865">
    <property type="component" value="Unassembled WGS sequence"/>
</dbReference>
<evidence type="ECO:0000313" key="1">
    <source>
        <dbReference type="EMBL" id="HIS74231.1"/>
    </source>
</evidence>
<sequence length="347" mass="39717">MKLAPIKYNTITHKNSNYNRINNTAFKTTAQNISFGSSEETLSKINSDINAISNSYKFKTKMSSLRRKSLNDRVSYDDFIVASMFAYNEHAVNFPIKEDFFEYKIKARFIEAVKKYLNLEIQKELNDFLKANYSWGFFTDKKYGGSESFAIAIPCVLPYIKGYEAEVSVLKLKDLEKKEAGLRKDIDKQDKVITAKEQLSNEYLKPVQAVQKDSTLNLPNSIMLECKDKAIANEIMQWTLLNTSARPIAIGTGSYDSNSAVRNKLKSALENARETYENYRTPTLIYCENFDKLLQNSNPKSELAAIKALLSNTYEKYHATIIFTTANSNTIENVLKQPHRMKQIKVE</sequence>
<protein>
    <submittedName>
        <fullName evidence="1">Uncharacterized protein</fullName>
    </submittedName>
</protein>
<reference evidence="1" key="1">
    <citation type="submission" date="2020-10" db="EMBL/GenBank/DDBJ databases">
        <authorList>
            <person name="Gilroy R."/>
        </authorList>
    </citation>
    <scope>NUCLEOTIDE SEQUENCE</scope>
    <source>
        <strain evidence="1">CHK152-2871</strain>
    </source>
</reference>
<reference evidence="1" key="2">
    <citation type="journal article" date="2021" name="PeerJ">
        <title>Extensive microbial diversity within the chicken gut microbiome revealed by metagenomics and culture.</title>
        <authorList>
            <person name="Gilroy R."/>
            <person name="Ravi A."/>
            <person name="Getino M."/>
            <person name="Pursley I."/>
            <person name="Horton D.L."/>
            <person name="Alikhan N.F."/>
            <person name="Baker D."/>
            <person name="Gharbi K."/>
            <person name="Hall N."/>
            <person name="Watson M."/>
            <person name="Adriaenssens E.M."/>
            <person name="Foster-Nyarko E."/>
            <person name="Jarju S."/>
            <person name="Secka A."/>
            <person name="Antonio M."/>
            <person name="Oren A."/>
            <person name="Chaudhuri R.R."/>
            <person name="La Ragione R."/>
            <person name="Hildebrand F."/>
            <person name="Pallen M.J."/>
        </authorList>
    </citation>
    <scope>NUCLEOTIDE SEQUENCE</scope>
    <source>
        <strain evidence="1">CHK152-2871</strain>
    </source>
</reference>
<accession>A0A9D1FI18</accession>
<name>A0A9D1FI18_9BACT</name>
<dbReference type="EMBL" id="DVJQ01000038">
    <property type="protein sequence ID" value="HIS74231.1"/>
    <property type="molecule type" value="Genomic_DNA"/>
</dbReference>